<organism evidence="1">
    <name type="scientific">marine metagenome</name>
    <dbReference type="NCBI Taxonomy" id="408172"/>
    <lineage>
        <taxon>unclassified sequences</taxon>
        <taxon>metagenomes</taxon>
        <taxon>ecological metagenomes</taxon>
    </lineage>
</organism>
<reference evidence="1" key="1">
    <citation type="submission" date="2018-05" db="EMBL/GenBank/DDBJ databases">
        <authorList>
            <person name="Lanie J.A."/>
            <person name="Ng W.-L."/>
            <person name="Kazmierczak K.M."/>
            <person name="Andrzejewski T.M."/>
            <person name="Davidsen T.M."/>
            <person name="Wayne K.J."/>
            <person name="Tettelin H."/>
            <person name="Glass J.I."/>
            <person name="Rusch D."/>
            <person name="Podicherti R."/>
            <person name="Tsui H.-C.T."/>
            <person name="Winkler M.E."/>
        </authorList>
    </citation>
    <scope>NUCLEOTIDE SEQUENCE</scope>
</reference>
<protein>
    <submittedName>
        <fullName evidence="1">Uncharacterized protein</fullName>
    </submittedName>
</protein>
<name>A0A382CV27_9ZZZZ</name>
<dbReference type="InterPro" id="IPR006311">
    <property type="entry name" value="TAT_signal"/>
</dbReference>
<dbReference type="Pfam" id="PF07394">
    <property type="entry name" value="DUF1501"/>
    <property type="match status" value="1"/>
</dbReference>
<dbReference type="PROSITE" id="PS51318">
    <property type="entry name" value="TAT"/>
    <property type="match status" value="1"/>
</dbReference>
<dbReference type="EMBL" id="UINC01036174">
    <property type="protein sequence ID" value="SVB29739.1"/>
    <property type="molecule type" value="Genomic_DNA"/>
</dbReference>
<sequence length="147" mass="15948">MGILSRRRWLQTASCGFGGLALSAMTTLESLAAGATRGPFSSSRAHFPARAKSVIFLYMHGGTSHIDTFDQKPELDRRHGQPLPDSINTGRNRFKGNLSGILKSPWLFTRYGGCGLSVSSLFPHVGSCADELCMINSMYSNNNAHTP</sequence>
<feature type="non-terminal residue" evidence="1">
    <location>
        <position position="147"/>
    </location>
</feature>
<accession>A0A382CV27</accession>
<proteinExistence type="predicted"/>
<evidence type="ECO:0000313" key="1">
    <source>
        <dbReference type="EMBL" id="SVB29739.1"/>
    </source>
</evidence>
<dbReference type="InterPro" id="IPR010869">
    <property type="entry name" value="DUF1501"/>
</dbReference>
<gene>
    <name evidence="1" type="ORF">METZ01_LOCUS182593</name>
</gene>
<dbReference type="AlphaFoldDB" id="A0A382CV27"/>